<comment type="caution">
    <text evidence="4">The sequence shown here is derived from an EMBL/GenBank/DDBJ whole genome shotgun (WGS) entry which is preliminary data.</text>
</comment>
<dbReference type="InterPro" id="IPR036390">
    <property type="entry name" value="WH_DNA-bd_sf"/>
</dbReference>
<proteinExistence type="predicted"/>
<dbReference type="InterPro" id="IPR028349">
    <property type="entry name" value="PafC-like"/>
</dbReference>
<reference evidence="4 5" key="1">
    <citation type="submission" date="2020-05" db="EMBL/GenBank/DDBJ databases">
        <title>Draft genome sequence of Desulfovibrio sp. strain HN2T.</title>
        <authorList>
            <person name="Ueno A."/>
            <person name="Tamazawa S."/>
            <person name="Tamamura S."/>
            <person name="Murakami T."/>
            <person name="Kiyama T."/>
            <person name="Inomata H."/>
            <person name="Amano Y."/>
            <person name="Miyakawa K."/>
            <person name="Tamaki H."/>
            <person name="Naganuma T."/>
            <person name="Kaneko K."/>
        </authorList>
    </citation>
    <scope>NUCLEOTIDE SEQUENCE [LARGE SCALE GENOMIC DNA]</scope>
    <source>
        <strain evidence="4 5">HN2</strain>
    </source>
</reference>
<dbReference type="InterPro" id="IPR057727">
    <property type="entry name" value="WCX_dom"/>
</dbReference>
<dbReference type="Proteomes" id="UP000503840">
    <property type="component" value="Unassembled WGS sequence"/>
</dbReference>
<feature type="domain" description="WCX" evidence="3">
    <location>
        <begin position="230"/>
        <end position="304"/>
    </location>
</feature>
<feature type="domain" description="WYL" evidence="2">
    <location>
        <begin position="138"/>
        <end position="205"/>
    </location>
</feature>
<dbReference type="PANTHER" id="PTHR34580">
    <property type="match status" value="1"/>
</dbReference>
<keyword evidence="5" id="KW-1185">Reference proteome</keyword>
<protein>
    <submittedName>
        <fullName evidence="4">Transcriptional regulator</fullName>
    </submittedName>
</protein>
<dbReference type="Pfam" id="PF25583">
    <property type="entry name" value="WCX"/>
    <property type="match status" value="1"/>
</dbReference>
<name>A0A7J0BNW1_9BACT</name>
<organism evidence="4 5">
    <name type="scientific">Desulfovibrio subterraneus</name>
    <dbReference type="NCBI Taxonomy" id="2718620"/>
    <lineage>
        <taxon>Bacteria</taxon>
        <taxon>Pseudomonadati</taxon>
        <taxon>Thermodesulfobacteriota</taxon>
        <taxon>Desulfovibrionia</taxon>
        <taxon>Desulfovibrionales</taxon>
        <taxon>Desulfovibrionaceae</taxon>
        <taxon>Desulfovibrio</taxon>
    </lineage>
</organism>
<evidence type="ECO:0000259" key="3">
    <source>
        <dbReference type="Pfam" id="PF25583"/>
    </source>
</evidence>
<dbReference type="EMBL" id="BLVO01000016">
    <property type="protein sequence ID" value="GFM34892.1"/>
    <property type="molecule type" value="Genomic_DNA"/>
</dbReference>
<dbReference type="InterPro" id="IPR013196">
    <property type="entry name" value="HTH_11"/>
</dbReference>
<dbReference type="PIRSF" id="PIRSF016838">
    <property type="entry name" value="PafC"/>
    <property type="match status" value="1"/>
</dbReference>
<evidence type="ECO:0000313" key="5">
    <source>
        <dbReference type="Proteomes" id="UP000503840"/>
    </source>
</evidence>
<dbReference type="InterPro" id="IPR036388">
    <property type="entry name" value="WH-like_DNA-bd_sf"/>
</dbReference>
<dbReference type="Pfam" id="PF13280">
    <property type="entry name" value="WYL"/>
    <property type="match status" value="1"/>
</dbReference>
<feature type="domain" description="Helix-turn-helix type 11" evidence="1">
    <location>
        <begin position="8"/>
        <end position="58"/>
    </location>
</feature>
<evidence type="ECO:0000259" key="2">
    <source>
        <dbReference type="Pfam" id="PF13280"/>
    </source>
</evidence>
<gene>
    <name evidence="4" type="ORF">DSM101010T_32570</name>
</gene>
<evidence type="ECO:0000259" key="1">
    <source>
        <dbReference type="Pfam" id="PF08279"/>
    </source>
</evidence>
<dbReference type="PROSITE" id="PS52050">
    <property type="entry name" value="WYL"/>
    <property type="match status" value="1"/>
</dbReference>
<dbReference type="InterPro" id="IPR026881">
    <property type="entry name" value="WYL_dom"/>
</dbReference>
<dbReference type="SUPFAM" id="SSF46785">
    <property type="entry name" value="Winged helix' DNA-binding domain"/>
    <property type="match status" value="1"/>
</dbReference>
<dbReference type="AlphaFoldDB" id="A0A7J0BNW1"/>
<accession>A0A7J0BNW1</accession>
<dbReference type="Gene3D" id="1.10.10.10">
    <property type="entry name" value="Winged helix-like DNA-binding domain superfamily/Winged helix DNA-binding domain"/>
    <property type="match status" value="1"/>
</dbReference>
<dbReference type="PANTHER" id="PTHR34580:SF1">
    <property type="entry name" value="PROTEIN PAFC"/>
    <property type="match status" value="1"/>
</dbReference>
<dbReference type="InterPro" id="IPR051534">
    <property type="entry name" value="CBASS_pafABC_assoc_protein"/>
</dbReference>
<evidence type="ECO:0000313" key="4">
    <source>
        <dbReference type="EMBL" id="GFM34892.1"/>
    </source>
</evidence>
<sequence length="311" mass="35255">MNRIDRLLGLIIYLQSRRFATAADMADHFGLSIRTIYRDLKALGEVGVPILGEAGVGYSLMKGYSLPPVNFTKAEALALSTGGLLLQRHATSDFRKHMDTALEKIRAILPASNRAEIDRIENSMASVAEAIVPKQADLSLIQLALGAQQLLRFRYQGYGKTEAEVREVEPRGLLYYLGRWHLIAWCRLRDDYRDFRTDRMRDLEVLAQRFTSDREFDLAAYVREHMPAPALRVRARFEAEALDRARREWWMGLTEDRAEGCELTLNTPDLDSVASWLLSFGTSVTVLEPPRLRSMLAERAAAAAAHHRRTP</sequence>
<dbReference type="Pfam" id="PF08279">
    <property type="entry name" value="HTH_11"/>
    <property type="match status" value="1"/>
</dbReference>
<dbReference type="RefSeq" id="WP_174406540.1">
    <property type="nucleotide sequence ID" value="NZ_BLVO01000016.1"/>
</dbReference>